<dbReference type="PANTHER" id="PTHR46560">
    <property type="entry name" value="CYPHER, ISOFORM B"/>
    <property type="match status" value="1"/>
</dbReference>
<dbReference type="Proteomes" id="UP000078540">
    <property type="component" value="Unassembled WGS sequence"/>
</dbReference>
<keyword evidence="1" id="KW-1015">Disulfide bond</keyword>
<dbReference type="InterPro" id="IPR056953">
    <property type="entry name" value="CUT_N"/>
</dbReference>
<dbReference type="EMBL" id="KQ976579">
    <property type="protein sequence ID" value="KYM79965.1"/>
    <property type="molecule type" value="Genomic_DNA"/>
</dbReference>
<sequence>VRSQSNSNMYVPIFNMQQSKILQKSQIFQTGINSRQNNIRNHHVQQPSLFLTPPISYLACKQPFSKSYSIPRSNSQQNSMCVPQSFVAFASHNPKLNQHSTTFSPLNIPKSSLTHLSSQSLPFSTNARPIHSASRIGKQVAGNVGGNDGIFFPPPPTPPPRTPPPRTPPPRTPPPPPPPPLTQAVESHHPPHIHSLDVECSKTMMTIHIEFNRAFNGIIYSKGYYANSECIYVKENSGLIQYSFTVNLDSCGTQFINDFKGATGQAYLETVLVLQNESGIQEVWDVIRRIRCLWEGNINKALMVNLSIDMLNQEIVTFSGDTATVKLDIQIGKGPFAPTVDGLVKLGETMTLVVSVKDPGFDLQVRDCLARDEASTNMLQLTDERGCILKPKLFSAFQKTNNTGNTGASIIAYAFFQAFKFPDVMDLFIECNVELCKINCDPCPDTNQIQLTSVLEHYSHHLVYSLNISIQIVVGDTSSSSTYSSGNSSPGRSLRASEFSGSSEGLSQPSGPSGSSKLSEFSKTSRSLKVSGSGGIPETKSISNTGIVRQQSDPNAYLSSFSNQQPLGKHLFQVKNSQKKDEENYTIRPSIYTPLNINFSTSGQPLSVPYSAISNSQQSSIYVPQSFNDSTFYSPQSNQLSQQILLPLNCSKSSSTCVTPQTLIFSLPGPKSSQSTSKTGKQLVITNPTDEISDTENVNVVRFSADAFINPNIQIATGSQVLEFSSQSSGSLQFSGPSSTSQFSESSPSLGSPELLRPLVSLRPSGSSGFIVPSGSLKPLEVPSVFPEPSGFSKPLNFSRLSESLRPPIPPSIVTKPFFPSTTQSKFDISTISNVPTTGPRIPETSFISTDIGETQTNSDFNHPPHIHNINVECSKTMMTINIEFNRVFDGIIYSKGYYSNPECVYVKQNSGSARYSFNVNLDSCGTQFLNDFAGPAGQAYLENNEPSIQEVWDTIRRVRCLWEGNINKVLRMNLSVDVLNQEILAFNGDTAITKLDIQIGRGPFAPTVNRLIKIGETMTLVISVEGDPDFDLQVRDCLARDEISTNILQLTDERGCTLKPKLFGAFQKTKHTTNTGTSIIAYAFFQAFKFPDVLGLIIECNVELCKTNCEPCRETNQQIEPGRRRRSLMYASSLNNLTYSVPLSNVVRIKRCFKVIIDDLNTATNQILDMEETAVEAMAKAKGKYA</sequence>
<dbReference type="AlphaFoldDB" id="A0A195B6S4"/>
<evidence type="ECO:0000313" key="4">
    <source>
        <dbReference type="EMBL" id="KYM79965.1"/>
    </source>
</evidence>
<dbReference type="Gene3D" id="2.60.40.4100">
    <property type="entry name" value="Zona pellucida, ZP-C domain"/>
    <property type="match status" value="1"/>
</dbReference>
<name>A0A195B6S4_9HYME</name>
<evidence type="ECO:0000256" key="2">
    <source>
        <dbReference type="SAM" id="MobiDB-lite"/>
    </source>
</evidence>
<dbReference type="InterPro" id="IPR042235">
    <property type="entry name" value="ZP-C_dom"/>
</dbReference>
<dbReference type="SMART" id="SM00241">
    <property type="entry name" value="ZP"/>
    <property type="match status" value="1"/>
</dbReference>
<protein>
    <recommendedName>
        <fullName evidence="3">ZP domain-containing protein</fullName>
    </recommendedName>
</protein>
<proteinExistence type="predicted"/>
<feature type="compositionally biased region" description="Pro residues" evidence="2">
    <location>
        <begin position="152"/>
        <end position="181"/>
    </location>
</feature>
<feature type="compositionally biased region" description="Low complexity" evidence="2">
    <location>
        <begin position="481"/>
        <end position="527"/>
    </location>
</feature>
<reference evidence="4 5" key="1">
    <citation type="submission" date="2015-09" db="EMBL/GenBank/DDBJ databases">
        <title>Atta colombica WGS genome.</title>
        <authorList>
            <person name="Nygaard S."/>
            <person name="Hu H."/>
            <person name="Boomsma J."/>
            <person name="Zhang G."/>
        </authorList>
    </citation>
    <scope>NUCLEOTIDE SEQUENCE [LARGE SCALE GENOMIC DNA]</scope>
    <source>
        <strain evidence="4">Treedump-2</strain>
        <tissue evidence="4">Whole body</tissue>
    </source>
</reference>
<dbReference type="InterPro" id="IPR055355">
    <property type="entry name" value="ZP-C"/>
</dbReference>
<keyword evidence="5" id="KW-1185">Reference proteome</keyword>
<dbReference type="PANTHER" id="PTHR46560:SF4">
    <property type="entry name" value="DUSKY"/>
    <property type="match status" value="1"/>
</dbReference>
<feature type="region of interest" description="Disordered" evidence="2">
    <location>
        <begin position="143"/>
        <end position="189"/>
    </location>
</feature>
<dbReference type="PROSITE" id="PS51034">
    <property type="entry name" value="ZP_2"/>
    <property type="match status" value="2"/>
</dbReference>
<dbReference type="InterPro" id="IPR001507">
    <property type="entry name" value="ZP_dom"/>
</dbReference>
<feature type="non-terminal residue" evidence="4">
    <location>
        <position position="1"/>
    </location>
</feature>
<dbReference type="Pfam" id="PF25057">
    <property type="entry name" value="CUT_N"/>
    <property type="match status" value="2"/>
</dbReference>
<feature type="region of interest" description="Disordered" evidence="2">
    <location>
        <begin position="481"/>
        <end position="546"/>
    </location>
</feature>
<feature type="domain" description="ZP" evidence="3">
    <location>
        <begin position="199"/>
        <end position="450"/>
    </location>
</feature>
<accession>A0A195B6S4</accession>
<evidence type="ECO:0000256" key="1">
    <source>
        <dbReference type="ARBA" id="ARBA00023157"/>
    </source>
</evidence>
<organism evidence="4 5">
    <name type="scientific">Atta colombica</name>
    <dbReference type="NCBI Taxonomy" id="520822"/>
    <lineage>
        <taxon>Eukaryota</taxon>
        <taxon>Metazoa</taxon>
        <taxon>Ecdysozoa</taxon>
        <taxon>Arthropoda</taxon>
        <taxon>Hexapoda</taxon>
        <taxon>Insecta</taxon>
        <taxon>Pterygota</taxon>
        <taxon>Neoptera</taxon>
        <taxon>Endopterygota</taxon>
        <taxon>Hymenoptera</taxon>
        <taxon>Apocrita</taxon>
        <taxon>Aculeata</taxon>
        <taxon>Formicoidea</taxon>
        <taxon>Formicidae</taxon>
        <taxon>Myrmicinae</taxon>
        <taxon>Atta</taxon>
    </lineage>
</organism>
<gene>
    <name evidence="4" type="ORF">ALC53_09491</name>
</gene>
<dbReference type="Pfam" id="PF00100">
    <property type="entry name" value="Zona_pellucida"/>
    <property type="match status" value="1"/>
</dbReference>
<feature type="domain" description="ZP" evidence="3">
    <location>
        <begin position="873"/>
        <end position="1120"/>
    </location>
</feature>
<evidence type="ECO:0000313" key="5">
    <source>
        <dbReference type="Proteomes" id="UP000078540"/>
    </source>
</evidence>
<dbReference type="STRING" id="520822.A0A195B6S4"/>
<evidence type="ECO:0000259" key="3">
    <source>
        <dbReference type="PROSITE" id="PS51034"/>
    </source>
</evidence>